<reference evidence="1" key="1">
    <citation type="journal article" date="2022" name="G3 (Bethesda)">
        <title>High quality genome of the basidiomycete yeast Dioszegia hungarica PDD-24b-2 isolated from cloud water.</title>
        <authorList>
            <person name="Jarrige D."/>
            <person name="Haridas S."/>
            <person name="Bleykasten-Grosshans C."/>
            <person name="Joly M."/>
            <person name="Nadalig T."/>
            <person name="Sancelme M."/>
            <person name="Vuilleumier S."/>
            <person name="Grigoriev I.V."/>
            <person name="Amato P."/>
            <person name="Bringel F."/>
        </authorList>
    </citation>
    <scope>NUCLEOTIDE SEQUENCE</scope>
    <source>
        <strain evidence="1">PDD-24b-2</strain>
    </source>
</reference>
<gene>
    <name evidence="1" type="ORF">MKK02DRAFT_40880</name>
</gene>
<evidence type="ECO:0000313" key="2">
    <source>
        <dbReference type="Proteomes" id="UP001164286"/>
    </source>
</evidence>
<sequence length="271" mass="29707">MRFSTTYSRPILTPLGQRLLILSERKLYDLDAPIGTRESGTTLLRTILVQQTVRAAWDAVDQGRQGGLNDWSSPTAMGLDVLGEEDEEEAESLAEKEDRWFEDLLSDLGEEEEPPAYVYSLSASSSTPSYTLSPAVATVQVLSADTTPSAFEAALGPTSHIEYILPSLDLSPPCSLPITPTDETTNPDLLPLDELDEYDDLVLPPLMRRSWSSDSSDSDECPTPRLDSAELEDVTGGYDWKWGGGEVEAEEDEWDMGMLGRTSGGVRLRGL</sequence>
<protein>
    <submittedName>
        <fullName evidence="1">Uncharacterized protein</fullName>
    </submittedName>
</protein>
<name>A0AA38H4N7_9TREE</name>
<dbReference type="EMBL" id="JAKWFO010000014">
    <property type="protein sequence ID" value="KAI9632576.1"/>
    <property type="molecule type" value="Genomic_DNA"/>
</dbReference>
<dbReference type="AlphaFoldDB" id="A0AA38H4N7"/>
<proteinExistence type="predicted"/>
<organism evidence="1 2">
    <name type="scientific">Dioszegia hungarica</name>
    <dbReference type="NCBI Taxonomy" id="4972"/>
    <lineage>
        <taxon>Eukaryota</taxon>
        <taxon>Fungi</taxon>
        <taxon>Dikarya</taxon>
        <taxon>Basidiomycota</taxon>
        <taxon>Agaricomycotina</taxon>
        <taxon>Tremellomycetes</taxon>
        <taxon>Tremellales</taxon>
        <taxon>Bulleribasidiaceae</taxon>
        <taxon>Dioszegia</taxon>
    </lineage>
</organism>
<comment type="caution">
    <text evidence="1">The sequence shown here is derived from an EMBL/GenBank/DDBJ whole genome shotgun (WGS) entry which is preliminary data.</text>
</comment>
<evidence type="ECO:0000313" key="1">
    <source>
        <dbReference type="EMBL" id="KAI9632576.1"/>
    </source>
</evidence>
<dbReference type="GeneID" id="77730524"/>
<accession>A0AA38H4N7</accession>
<dbReference type="Proteomes" id="UP001164286">
    <property type="component" value="Unassembled WGS sequence"/>
</dbReference>
<dbReference type="RefSeq" id="XP_052942353.1">
    <property type="nucleotide sequence ID" value="XM_053091319.1"/>
</dbReference>
<keyword evidence="2" id="KW-1185">Reference proteome</keyword>